<dbReference type="OrthoDB" id="3366823at2759"/>
<evidence type="ECO:0000256" key="3">
    <source>
        <dbReference type="SAM" id="MobiDB-lite"/>
    </source>
</evidence>
<protein>
    <recommendedName>
        <fullName evidence="4">RED-like N-terminal domain-containing protein</fullName>
    </recommendedName>
</protein>
<keyword evidence="2" id="KW-0539">Nucleus</keyword>
<feature type="compositionally biased region" description="Basic and acidic residues" evidence="3">
    <location>
        <begin position="192"/>
        <end position="212"/>
    </location>
</feature>
<gene>
    <name evidence="5" type="ORF">STEHIDRAFT_135293</name>
</gene>
<evidence type="ECO:0000256" key="2">
    <source>
        <dbReference type="ARBA" id="ARBA00023242"/>
    </source>
</evidence>
<feature type="compositionally biased region" description="Low complexity" evidence="3">
    <location>
        <begin position="172"/>
        <end position="185"/>
    </location>
</feature>
<feature type="compositionally biased region" description="Basic and acidic residues" evidence="3">
    <location>
        <begin position="296"/>
        <end position="306"/>
    </location>
</feature>
<dbReference type="EMBL" id="JH687398">
    <property type="protein sequence ID" value="EIM80411.1"/>
    <property type="molecule type" value="Genomic_DNA"/>
</dbReference>
<dbReference type="AlphaFoldDB" id="R7RYC9"/>
<dbReference type="Pfam" id="PF07808">
    <property type="entry name" value="RED_N"/>
    <property type="match status" value="1"/>
</dbReference>
<feature type="compositionally biased region" description="Basic and acidic residues" evidence="3">
    <location>
        <begin position="477"/>
        <end position="487"/>
    </location>
</feature>
<evidence type="ECO:0000259" key="4">
    <source>
        <dbReference type="Pfam" id="PF07808"/>
    </source>
</evidence>
<proteinExistence type="predicted"/>
<feature type="compositionally biased region" description="Polar residues" evidence="3">
    <location>
        <begin position="20"/>
        <end position="38"/>
    </location>
</feature>
<dbReference type="KEGG" id="shs:STEHIDRAFT_135293"/>
<dbReference type="RefSeq" id="XP_007310540.1">
    <property type="nucleotide sequence ID" value="XM_007310478.1"/>
</dbReference>
<comment type="subcellular location">
    <subcellularLocation>
        <location evidence="1">Nucleus</location>
    </subcellularLocation>
</comment>
<keyword evidence="6" id="KW-1185">Reference proteome</keyword>
<reference evidence="6" key="1">
    <citation type="journal article" date="2012" name="Science">
        <title>The Paleozoic origin of enzymatic lignin decomposition reconstructed from 31 fungal genomes.</title>
        <authorList>
            <person name="Floudas D."/>
            <person name="Binder M."/>
            <person name="Riley R."/>
            <person name="Barry K."/>
            <person name="Blanchette R.A."/>
            <person name="Henrissat B."/>
            <person name="Martinez A.T."/>
            <person name="Otillar R."/>
            <person name="Spatafora J.W."/>
            <person name="Yadav J.S."/>
            <person name="Aerts A."/>
            <person name="Benoit I."/>
            <person name="Boyd A."/>
            <person name="Carlson A."/>
            <person name="Copeland A."/>
            <person name="Coutinho P.M."/>
            <person name="de Vries R.P."/>
            <person name="Ferreira P."/>
            <person name="Findley K."/>
            <person name="Foster B."/>
            <person name="Gaskell J."/>
            <person name="Glotzer D."/>
            <person name="Gorecki P."/>
            <person name="Heitman J."/>
            <person name="Hesse C."/>
            <person name="Hori C."/>
            <person name="Igarashi K."/>
            <person name="Jurgens J.A."/>
            <person name="Kallen N."/>
            <person name="Kersten P."/>
            <person name="Kohler A."/>
            <person name="Kuees U."/>
            <person name="Kumar T.K.A."/>
            <person name="Kuo A."/>
            <person name="LaButti K."/>
            <person name="Larrondo L.F."/>
            <person name="Lindquist E."/>
            <person name="Ling A."/>
            <person name="Lombard V."/>
            <person name="Lucas S."/>
            <person name="Lundell T."/>
            <person name="Martin R."/>
            <person name="McLaughlin D.J."/>
            <person name="Morgenstern I."/>
            <person name="Morin E."/>
            <person name="Murat C."/>
            <person name="Nagy L.G."/>
            <person name="Nolan M."/>
            <person name="Ohm R.A."/>
            <person name="Patyshakuliyeva A."/>
            <person name="Rokas A."/>
            <person name="Ruiz-Duenas F.J."/>
            <person name="Sabat G."/>
            <person name="Salamov A."/>
            <person name="Samejima M."/>
            <person name="Schmutz J."/>
            <person name="Slot J.C."/>
            <person name="St John F."/>
            <person name="Stenlid J."/>
            <person name="Sun H."/>
            <person name="Sun S."/>
            <person name="Syed K."/>
            <person name="Tsang A."/>
            <person name="Wiebenga A."/>
            <person name="Young D."/>
            <person name="Pisabarro A."/>
            <person name="Eastwood D.C."/>
            <person name="Martin F."/>
            <person name="Cullen D."/>
            <person name="Grigoriev I.V."/>
            <person name="Hibbett D.S."/>
        </authorList>
    </citation>
    <scope>NUCLEOTIDE SEQUENCE [LARGE SCALE GENOMIC DNA]</scope>
    <source>
        <strain evidence="6">FP-91666</strain>
    </source>
</reference>
<evidence type="ECO:0000313" key="5">
    <source>
        <dbReference type="EMBL" id="EIM80411.1"/>
    </source>
</evidence>
<evidence type="ECO:0000313" key="6">
    <source>
        <dbReference type="Proteomes" id="UP000053927"/>
    </source>
</evidence>
<accession>R7RYC9</accession>
<dbReference type="GO" id="GO:0005634">
    <property type="term" value="C:nucleus"/>
    <property type="evidence" value="ECO:0007669"/>
    <property type="project" value="UniProtKB-SubCell"/>
</dbReference>
<feature type="compositionally biased region" description="Basic and acidic residues" evidence="3">
    <location>
        <begin position="244"/>
        <end position="256"/>
    </location>
</feature>
<feature type="compositionally biased region" description="Basic and acidic residues" evidence="3">
    <location>
        <begin position="80"/>
        <end position="94"/>
    </location>
</feature>
<dbReference type="Proteomes" id="UP000053927">
    <property type="component" value="Unassembled WGS sequence"/>
</dbReference>
<feature type="compositionally biased region" description="Basic and acidic residues" evidence="3">
    <location>
        <begin position="280"/>
        <end position="289"/>
    </location>
</feature>
<feature type="compositionally biased region" description="Polar residues" evidence="3">
    <location>
        <begin position="406"/>
        <end position="418"/>
    </location>
</feature>
<feature type="domain" description="RED-like N-terminal" evidence="4">
    <location>
        <begin position="77"/>
        <end position="178"/>
    </location>
</feature>
<feature type="compositionally biased region" description="Acidic residues" evidence="3">
    <location>
        <begin position="419"/>
        <end position="428"/>
    </location>
</feature>
<feature type="region of interest" description="Disordered" evidence="3">
    <location>
        <begin position="71"/>
        <end position="94"/>
    </location>
</feature>
<dbReference type="eggNOG" id="KOG2498">
    <property type="taxonomic scope" value="Eukaryota"/>
</dbReference>
<dbReference type="PANTHER" id="PTHR12765">
    <property type="entry name" value="RED PROTEIN IK FACTOR CYTOKINE IK"/>
    <property type="match status" value="1"/>
</dbReference>
<feature type="region of interest" description="Disordered" evidence="3">
    <location>
        <begin position="171"/>
        <end position="487"/>
    </location>
</feature>
<feature type="compositionally biased region" description="Acidic residues" evidence="3">
    <location>
        <begin position="328"/>
        <end position="339"/>
    </location>
</feature>
<feature type="compositionally biased region" description="Polar residues" evidence="3">
    <location>
        <begin position="308"/>
        <end position="318"/>
    </location>
</feature>
<dbReference type="InterPro" id="IPR012916">
    <property type="entry name" value="RED_N"/>
</dbReference>
<name>R7RYC9_STEHR</name>
<feature type="compositionally biased region" description="Gly residues" evidence="3">
    <location>
        <begin position="213"/>
        <end position="236"/>
    </location>
</feature>
<evidence type="ECO:0000256" key="1">
    <source>
        <dbReference type="ARBA" id="ARBA00004123"/>
    </source>
</evidence>
<dbReference type="InterPro" id="IPR039896">
    <property type="entry name" value="Red-like"/>
</dbReference>
<dbReference type="OMA" id="LKSTHMV"/>
<feature type="region of interest" description="Disordered" evidence="3">
    <location>
        <begin position="1"/>
        <end position="39"/>
    </location>
</feature>
<dbReference type="GeneID" id="18798425"/>
<feature type="compositionally biased region" description="Acidic residues" evidence="3">
    <location>
        <begin position="350"/>
        <end position="363"/>
    </location>
</feature>
<feature type="compositionally biased region" description="Basic residues" evidence="3">
    <location>
        <begin position="461"/>
        <end position="471"/>
    </location>
</feature>
<sequence>MLTPHLSPLLFTSPPALVPQPTSYTTPHHNPRNPSANSYKLPDQARILAHPKHPRGDHYCLNLGLGPKRGPAFKPRKVKKSAEKYRNRAEERRVGADHDYSQIEAVLEDFERRNADEDQAKVEEQRRFLGGDSDHSILVKGLDYALLEQNKARLATVNSKVDDESLEAAFLETSTSTTTNTTTTGQGQGGEGGKKRSRADLIRELKEKRGGDGEGSGSGSGSGGEGKLGSGNGNGKGKVKGKGKVVEDKPIPEGKFKPIGFKPIGKTAGEEKGRKKKKVRVDDGGDAERKRKKRKVVDEERGEEKGSATVSTKESSPEQPRGKTLQEPEPEPADEDFDIFADAGEYQGLELEDDEGEDEEEKADEEKLGEDTSTTPGPARRRGWFEDDEPEPEPEAGPSKPAEPQATKSRSKSPTNQPEMEEEDAEEGELMRLAPLESSALPSIKDFLAADEAAEKDEKRRARKDKKKKGKGPGGEGGDKIERDYQR</sequence>
<organism evidence="5 6">
    <name type="scientific">Stereum hirsutum (strain FP-91666)</name>
    <name type="common">White-rot fungus</name>
    <dbReference type="NCBI Taxonomy" id="721885"/>
    <lineage>
        <taxon>Eukaryota</taxon>
        <taxon>Fungi</taxon>
        <taxon>Dikarya</taxon>
        <taxon>Basidiomycota</taxon>
        <taxon>Agaricomycotina</taxon>
        <taxon>Agaricomycetes</taxon>
        <taxon>Russulales</taxon>
        <taxon>Stereaceae</taxon>
        <taxon>Stereum</taxon>
    </lineage>
</organism>